<keyword evidence="8 10" id="KW-0472">Membrane</keyword>
<sequence length="301" mass="33448">MLNLARILTNAWKNFSRNIWLSVATLFMMFTALATIGGLTLFNASLDVFVAGLKDKVDVSVYFNDVAEEGDIIAVKSVLERREDIKTVRYISKNEALDIFTERHSNNEILLESLGELDDNPLQASLNIRVNNPEQFEGVVVFLENSSAASIIDTINFRENQKVIESITSIAASVNKAGILFTIILAGLVIFVTLNTIRLAIYTARDELHIMKLVGASNWFARAPFVVTGAMYGLASGLIVILFTFLGTWLLHSQVSLIFADIDFYGYFTHNFWSFSATIIISGVVMGAGSSYFAVRRYLKV</sequence>
<comment type="caution">
    <text evidence="14">The sequence shown here is derived from an EMBL/GenBank/DDBJ whole genome shotgun (WGS) entry which is preliminary data.</text>
</comment>
<keyword evidence="7 11" id="KW-1133">Transmembrane helix</keyword>
<dbReference type="EMBL" id="MHOJ01000028">
    <property type="protein sequence ID" value="OGZ62103.1"/>
    <property type="molecule type" value="Genomic_DNA"/>
</dbReference>
<feature type="transmembrane region" description="Helical" evidence="11">
    <location>
        <begin position="20"/>
        <end position="42"/>
    </location>
</feature>
<dbReference type="AlphaFoldDB" id="A0A1G2HI29"/>
<dbReference type="PANTHER" id="PTHR47755:SF1">
    <property type="entry name" value="CELL DIVISION PROTEIN FTSX"/>
    <property type="match status" value="1"/>
</dbReference>
<keyword evidence="9 10" id="KW-0131">Cell cycle</keyword>
<feature type="domain" description="FtsX extracellular" evidence="13">
    <location>
        <begin position="57"/>
        <end position="143"/>
    </location>
</feature>
<accession>A0A1G2HI29</accession>
<dbReference type="Proteomes" id="UP000178509">
    <property type="component" value="Unassembled WGS sequence"/>
</dbReference>
<dbReference type="InterPro" id="IPR004513">
    <property type="entry name" value="FtsX"/>
</dbReference>
<evidence type="ECO:0000313" key="14">
    <source>
        <dbReference type="EMBL" id="OGZ62103.1"/>
    </source>
</evidence>
<organism evidence="14 15">
    <name type="scientific">Candidatus Spechtbacteria bacterium RIFCSPLOWO2_02_FULL_38_8</name>
    <dbReference type="NCBI Taxonomy" id="1802164"/>
    <lineage>
        <taxon>Bacteria</taxon>
        <taxon>Candidatus Spechtiibacteriota</taxon>
    </lineage>
</organism>
<dbReference type="GO" id="GO:0051301">
    <property type="term" value="P:cell division"/>
    <property type="evidence" value="ECO:0007669"/>
    <property type="project" value="UniProtKB-KW"/>
</dbReference>
<keyword evidence="5 10" id="KW-0132">Cell division</keyword>
<evidence type="ECO:0000256" key="5">
    <source>
        <dbReference type="ARBA" id="ARBA00022618"/>
    </source>
</evidence>
<feature type="transmembrane region" description="Helical" evidence="11">
    <location>
        <begin position="272"/>
        <end position="295"/>
    </location>
</feature>
<dbReference type="GO" id="GO:0005886">
    <property type="term" value="C:plasma membrane"/>
    <property type="evidence" value="ECO:0007669"/>
    <property type="project" value="UniProtKB-SubCell"/>
</dbReference>
<evidence type="ECO:0000313" key="15">
    <source>
        <dbReference type="Proteomes" id="UP000178509"/>
    </source>
</evidence>
<comment type="similarity">
    <text evidence="2 10">Belongs to the ABC-4 integral membrane protein family. FtsX subfamily.</text>
</comment>
<dbReference type="Gene3D" id="3.30.70.3040">
    <property type="match status" value="1"/>
</dbReference>
<evidence type="ECO:0000256" key="3">
    <source>
        <dbReference type="ARBA" id="ARBA00021907"/>
    </source>
</evidence>
<dbReference type="PANTHER" id="PTHR47755">
    <property type="entry name" value="CELL DIVISION PROTEIN FTSX"/>
    <property type="match status" value="1"/>
</dbReference>
<evidence type="ECO:0000256" key="1">
    <source>
        <dbReference type="ARBA" id="ARBA00004651"/>
    </source>
</evidence>
<evidence type="ECO:0000259" key="13">
    <source>
        <dbReference type="Pfam" id="PF18075"/>
    </source>
</evidence>
<protein>
    <recommendedName>
        <fullName evidence="3 10">Cell division protein FtsX</fullName>
    </recommendedName>
</protein>
<evidence type="ECO:0000256" key="4">
    <source>
        <dbReference type="ARBA" id="ARBA00022475"/>
    </source>
</evidence>
<dbReference type="PIRSF" id="PIRSF003097">
    <property type="entry name" value="FtsX"/>
    <property type="match status" value="1"/>
</dbReference>
<name>A0A1G2HI29_9BACT</name>
<keyword evidence="4 10" id="KW-1003">Cell membrane</keyword>
<evidence type="ECO:0000256" key="2">
    <source>
        <dbReference type="ARBA" id="ARBA00007379"/>
    </source>
</evidence>
<evidence type="ECO:0000259" key="12">
    <source>
        <dbReference type="Pfam" id="PF02687"/>
    </source>
</evidence>
<feature type="domain" description="ABC3 transporter permease C-terminal" evidence="12">
    <location>
        <begin position="179"/>
        <end position="300"/>
    </location>
</feature>
<proteinExistence type="inferred from homology"/>
<evidence type="ECO:0000256" key="7">
    <source>
        <dbReference type="ARBA" id="ARBA00022989"/>
    </source>
</evidence>
<evidence type="ECO:0000256" key="11">
    <source>
        <dbReference type="SAM" id="Phobius"/>
    </source>
</evidence>
<evidence type="ECO:0000256" key="9">
    <source>
        <dbReference type="ARBA" id="ARBA00023306"/>
    </source>
</evidence>
<evidence type="ECO:0000256" key="6">
    <source>
        <dbReference type="ARBA" id="ARBA00022692"/>
    </source>
</evidence>
<dbReference type="InterPro" id="IPR040690">
    <property type="entry name" value="FtsX_ECD"/>
</dbReference>
<keyword evidence="6 11" id="KW-0812">Transmembrane</keyword>
<evidence type="ECO:0000256" key="8">
    <source>
        <dbReference type="ARBA" id="ARBA00023136"/>
    </source>
</evidence>
<dbReference type="STRING" id="1802164.A3H51_01555"/>
<evidence type="ECO:0000256" key="10">
    <source>
        <dbReference type="PIRNR" id="PIRNR003097"/>
    </source>
</evidence>
<feature type="transmembrane region" description="Helical" evidence="11">
    <location>
        <begin position="225"/>
        <end position="252"/>
    </location>
</feature>
<feature type="transmembrane region" description="Helical" evidence="11">
    <location>
        <begin position="179"/>
        <end position="204"/>
    </location>
</feature>
<dbReference type="InterPro" id="IPR003838">
    <property type="entry name" value="ABC3_permease_C"/>
</dbReference>
<comment type="subcellular location">
    <subcellularLocation>
        <location evidence="1">Cell membrane</location>
        <topology evidence="1">Multi-pass membrane protein</topology>
    </subcellularLocation>
</comment>
<dbReference type="Pfam" id="PF02687">
    <property type="entry name" value="FtsX"/>
    <property type="match status" value="1"/>
</dbReference>
<dbReference type="Pfam" id="PF18075">
    <property type="entry name" value="FtsX_ECD"/>
    <property type="match status" value="1"/>
</dbReference>
<gene>
    <name evidence="14" type="ORF">A3H51_01555</name>
</gene>
<reference evidence="14 15" key="1">
    <citation type="journal article" date="2016" name="Nat. Commun.">
        <title>Thousands of microbial genomes shed light on interconnected biogeochemical processes in an aquifer system.</title>
        <authorList>
            <person name="Anantharaman K."/>
            <person name="Brown C.T."/>
            <person name="Hug L.A."/>
            <person name="Sharon I."/>
            <person name="Castelle C.J."/>
            <person name="Probst A.J."/>
            <person name="Thomas B.C."/>
            <person name="Singh A."/>
            <person name="Wilkins M.J."/>
            <person name="Karaoz U."/>
            <person name="Brodie E.L."/>
            <person name="Williams K.H."/>
            <person name="Hubbard S.S."/>
            <person name="Banfield J.F."/>
        </authorList>
    </citation>
    <scope>NUCLEOTIDE SEQUENCE [LARGE SCALE GENOMIC DNA]</scope>
</reference>